<protein>
    <recommendedName>
        <fullName evidence="1">Repressor Rok winged helix domain-containing protein</fullName>
    </recommendedName>
</protein>
<evidence type="ECO:0000313" key="2">
    <source>
        <dbReference type="EMBL" id="KIU04506.1"/>
    </source>
</evidence>
<comment type="caution">
    <text evidence="2">The sequence shown here is derived from an EMBL/GenBank/DDBJ whole genome shotgun (WGS) entry which is preliminary data.</text>
</comment>
<evidence type="ECO:0000259" key="1">
    <source>
        <dbReference type="Pfam" id="PF23159"/>
    </source>
</evidence>
<feature type="domain" description="Repressor Rok winged helix" evidence="1">
    <location>
        <begin position="2"/>
        <end position="50"/>
    </location>
</feature>
<dbReference type="InterPro" id="IPR056984">
    <property type="entry name" value="WH_Rok"/>
</dbReference>
<dbReference type="EMBL" id="JXBC01000014">
    <property type="protein sequence ID" value="KIU04506.1"/>
    <property type="molecule type" value="Genomic_DNA"/>
</dbReference>
<gene>
    <name evidence="2" type="ORF">SC09_contig8orf00165</name>
</gene>
<organism evidence="2 3">
    <name type="scientific">Bacillus subtilis</name>
    <dbReference type="NCBI Taxonomy" id="1423"/>
    <lineage>
        <taxon>Bacteria</taxon>
        <taxon>Bacillati</taxon>
        <taxon>Bacillota</taxon>
        <taxon>Bacilli</taxon>
        <taxon>Bacillales</taxon>
        <taxon>Bacillaceae</taxon>
        <taxon>Bacillus</taxon>
    </lineage>
</organism>
<name>A0A0D1KMU3_BACIU</name>
<accession>A0A0D1KMU3</accession>
<proteinExistence type="predicted"/>
<dbReference type="AlphaFoldDB" id="A0A0D1KMU3"/>
<evidence type="ECO:0000313" key="3">
    <source>
        <dbReference type="Proteomes" id="UP000032247"/>
    </source>
</evidence>
<dbReference type="Proteomes" id="UP000032247">
    <property type="component" value="Unassembled WGS sequence"/>
</dbReference>
<sequence length="61" mass="7048">MKNYKDGINSADLKKAVQNETGIQIKNMTVFMNHLMKRHPEVKKPYRGQYVLDQGKPKSTV</sequence>
<reference evidence="2 3" key="1">
    <citation type="submission" date="2014-12" db="EMBL/GenBank/DDBJ databases">
        <title>Comparative genome analysis of Bacillus coagulans HM-08, Clostridium butyricum HM-68, Bacillus subtilis HM-66 and Bacillus licheniformis BL-09.</title>
        <authorList>
            <person name="Zhang H."/>
        </authorList>
    </citation>
    <scope>NUCLEOTIDE SEQUENCE [LARGE SCALE GENOMIC DNA]</scope>
    <source>
        <strain evidence="2 3">HM-66</strain>
    </source>
</reference>
<dbReference type="Pfam" id="PF23159">
    <property type="entry name" value="WHD_Rok"/>
    <property type="match status" value="1"/>
</dbReference>
<dbReference type="PATRIC" id="fig|1423.173.peg.4964"/>